<feature type="region of interest" description="Disordered" evidence="1">
    <location>
        <begin position="1"/>
        <end position="22"/>
    </location>
</feature>
<name>A0A0E9QDT7_ANGAN</name>
<dbReference type="EMBL" id="GBXM01093541">
    <property type="protein sequence ID" value="JAH15036.1"/>
    <property type="molecule type" value="Transcribed_RNA"/>
</dbReference>
<reference evidence="2" key="2">
    <citation type="journal article" date="2015" name="Fish Shellfish Immunol.">
        <title>Early steps in the European eel (Anguilla anguilla)-Vibrio vulnificus interaction in the gills: Role of the RtxA13 toxin.</title>
        <authorList>
            <person name="Callol A."/>
            <person name="Pajuelo D."/>
            <person name="Ebbesson L."/>
            <person name="Teles M."/>
            <person name="MacKenzie S."/>
            <person name="Amaro C."/>
        </authorList>
    </citation>
    <scope>NUCLEOTIDE SEQUENCE</scope>
</reference>
<evidence type="ECO:0000313" key="2">
    <source>
        <dbReference type="EMBL" id="JAH15036.1"/>
    </source>
</evidence>
<reference evidence="2" key="1">
    <citation type="submission" date="2014-11" db="EMBL/GenBank/DDBJ databases">
        <authorList>
            <person name="Amaro Gonzalez C."/>
        </authorList>
    </citation>
    <scope>NUCLEOTIDE SEQUENCE</scope>
</reference>
<organism evidence="2">
    <name type="scientific">Anguilla anguilla</name>
    <name type="common">European freshwater eel</name>
    <name type="synonym">Muraena anguilla</name>
    <dbReference type="NCBI Taxonomy" id="7936"/>
    <lineage>
        <taxon>Eukaryota</taxon>
        <taxon>Metazoa</taxon>
        <taxon>Chordata</taxon>
        <taxon>Craniata</taxon>
        <taxon>Vertebrata</taxon>
        <taxon>Euteleostomi</taxon>
        <taxon>Actinopterygii</taxon>
        <taxon>Neopterygii</taxon>
        <taxon>Teleostei</taxon>
        <taxon>Anguilliformes</taxon>
        <taxon>Anguillidae</taxon>
        <taxon>Anguilla</taxon>
    </lineage>
</organism>
<protein>
    <submittedName>
        <fullName evidence="2">Uncharacterized protein</fullName>
    </submittedName>
</protein>
<accession>A0A0E9QDT7</accession>
<proteinExistence type="predicted"/>
<dbReference type="AlphaFoldDB" id="A0A0E9QDT7"/>
<evidence type="ECO:0000256" key="1">
    <source>
        <dbReference type="SAM" id="MobiDB-lite"/>
    </source>
</evidence>
<sequence>MISTFTSERAFPDPGGGWGHGV</sequence>